<comment type="caution">
    <text evidence="2">The sequence shown here is derived from an EMBL/GenBank/DDBJ whole genome shotgun (WGS) entry which is preliminary data.</text>
</comment>
<feature type="compositionally biased region" description="Polar residues" evidence="1">
    <location>
        <begin position="128"/>
        <end position="140"/>
    </location>
</feature>
<reference evidence="2 3" key="1">
    <citation type="submission" date="2016-12" db="EMBL/GenBank/DDBJ databases">
        <title>Genome Sequences of Twelve Sporeforming Bacillus Species Isolated from Foods.</title>
        <authorList>
            <person name="De Jong A."/>
            <person name="Holsappel S."/>
            <person name="Kuipers O.P."/>
        </authorList>
    </citation>
    <scope>NUCLEOTIDE SEQUENCE [LARGE SCALE GENOMIC DNA]</scope>
    <source>
        <strain evidence="2 3">S3E15</strain>
    </source>
</reference>
<evidence type="ECO:0000313" key="2">
    <source>
        <dbReference type="EMBL" id="OSX89439.1"/>
    </source>
</evidence>
<dbReference type="AlphaFoldDB" id="A0AAP7W473"/>
<feature type="region of interest" description="Disordered" evidence="1">
    <location>
        <begin position="111"/>
        <end position="140"/>
    </location>
</feature>
<dbReference type="EMBL" id="MRWU01000034">
    <property type="protein sequence ID" value="OSX89439.1"/>
    <property type="molecule type" value="Genomic_DNA"/>
</dbReference>
<accession>A0AAP7W473</accession>
<evidence type="ECO:0000313" key="3">
    <source>
        <dbReference type="Proteomes" id="UP000194131"/>
    </source>
</evidence>
<proteinExistence type="predicted"/>
<dbReference type="Proteomes" id="UP000194131">
    <property type="component" value="Unassembled WGS sequence"/>
</dbReference>
<dbReference type="Gene3D" id="3.30.420.40">
    <property type="match status" value="1"/>
</dbReference>
<dbReference type="RefSeq" id="WP_142274241.1">
    <property type="nucleotide sequence ID" value="NZ_JBNTOG010000036.1"/>
</dbReference>
<organism evidence="2 3">
    <name type="scientific">Bacillus mycoides</name>
    <dbReference type="NCBI Taxonomy" id="1405"/>
    <lineage>
        <taxon>Bacteria</taxon>
        <taxon>Bacillati</taxon>
        <taxon>Bacillota</taxon>
        <taxon>Bacilli</taxon>
        <taxon>Bacillales</taxon>
        <taxon>Bacillaceae</taxon>
        <taxon>Bacillus</taxon>
        <taxon>Bacillus cereus group</taxon>
    </lineage>
</organism>
<sequence length="140" mass="15892">MIQNFQFYRVVHFLVGNYYVKKQNVTVVTGLPSNHFELEKPHTALKSFCGTYKVNNLEFTIEEIIVEQQALATAIYMGVDLKGNIKKDSEVFLNAEVLPINIGMDTTEVVEETEELKTDSDEEEESSVNFNGNTSKSLFD</sequence>
<gene>
    <name evidence="2" type="ORF">S3E15_03919</name>
</gene>
<feature type="compositionally biased region" description="Acidic residues" evidence="1">
    <location>
        <begin position="111"/>
        <end position="126"/>
    </location>
</feature>
<name>A0AAP7W473_BACMY</name>
<evidence type="ECO:0000256" key="1">
    <source>
        <dbReference type="SAM" id="MobiDB-lite"/>
    </source>
</evidence>
<protein>
    <submittedName>
        <fullName evidence="2">Uncharacterized protein</fullName>
    </submittedName>
</protein>